<keyword evidence="2 5" id="KW-0812">Transmembrane</keyword>
<evidence type="ECO:0000256" key="3">
    <source>
        <dbReference type="ARBA" id="ARBA00022989"/>
    </source>
</evidence>
<dbReference type="OrthoDB" id="5975154at2759"/>
<dbReference type="EnsemblMetazoa" id="CapteT93192">
    <property type="protein sequence ID" value="CapteP93192"/>
    <property type="gene ID" value="CapteG93192"/>
</dbReference>
<evidence type="ECO:0000256" key="5">
    <source>
        <dbReference type="SAM" id="Phobius"/>
    </source>
</evidence>
<dbReference type="InterPro" id="IPR036734">
    <property type="entry name" value="Neur_chan_lig-bd_sf"/>
</dbReference>
<dbReference type="PROSITE" id="PS00236">
    <property type="entry name" value="NEUROTR_ION_CHANNEL"/>
    <property type="match status" value="1"/>
</dbReference>
<dbReference type="InterPro" id="IPR006029">
    <property type="entry name" value="Neurotrans-gated_channel_TM"/>
</dbReference>
<dbReference type="HOGENOM" id="CLU_018074_2_2_1"/>
<evidence type="ECO:0000259" key="7">
    <source>
        <dbReference type="Pfam" id="PF02932"/>
    </source>
</evidence>
<feature type="domain" description="Neurotransmitter-gated ion-channel ligand-binding" evidence="6">
    <location>
        <begin position="1"/>
        <end position="154"/>
    </location>
</feature>
<reference evidence="9" key="1">
    <citation type="submission" date="2012-12" db="EMBL/GenBank/DDBJ databases">
        <authorList>
            <person name="Hellsten U."/>
            <person name="Grimwood J."/>
            <person name="Chapman J.A."/>
            <person name="Shapiro H."/>
            <person name="Aerts A."/>
            <person name="Otillar R.P."/>
            <person name="Terry A.Y."/>
            <person name="Boore J.L."/>
            <person name="Simakov O."/>
            <person name="Marletaz F."/>
            <person name="Cho S.-J."/>
            <person name="Edsinger-Gonzales E."/>
            <person name="Havlak P."/>
            <person name="Kuo D.-H."/>
            <person name="Larsson T."/>
            <person name="Lv J."/>
            <person name="Arendt D."/>
            <person name="Savage R."/>
            <person name="Osoegawa K."/>
            <person name="de Jong P."/>
            <person name="Lindberg D.R."/>
            <person name="Seaver E.C."/>
            <person name="Weisblat D.A."/>
            <person name="Putnam N.H."/>
            <person name="Grigoriev I.V."/>
            <person name="Rokhsar D.S."/>
        </authorList>
    </citation>
    <scope>NUCLEOTIDE SEQUENCE</scope>
    <source>
        <strain evidence="9">I ESC-2004</strain>
    </source>
</reference>
<dbReference type="InterPro" id="IPR006201">
    <property type="entry name" value="Neur_channel"/>
</dbReference>
<keyword evidence="3 5" id="KW-1133">Transmembrane helix</keyword>
<dbReference type="Proteomes" id="UP000014760">
    <property type="component" value="Unassembled WGS sequence"/>
</dbReference>
<name>X2BBW4_CAPTE</name>
<comment type="subcellular location">
    <subcellularLocation>
        <location evidence="1">Membrane</location>
        <topology evidence="1">Multi-pass membrane protein</topology>
    </subcellularLocation>
</comment>
<organism evidence="8 9">
    <name type="scientific">Capitella teleta</name>
    <name type="common">Polychaete worm</name>
    <dbReference type="NCBI Taxonomy" id="283909"/>
    <lineage>
        <taxon>Eukaryota</taxon>
        <taxon>Metazoa</taxon>
        <taxon>Spiralia</taxon>
        <taxon>Lophotrochozoa</taxon>
        <taxon>Annelida</taxon>
        <taxon>Polychaeta</taxon>
        <taxon>Sedentaria</taxon>
        <taxon>Scolecida</taxon>
        <taxon>Capitellidae</taxon>
        <taxon>Capitella</taxon>
    </lineage>
</organism>
<evidence type="ECO:0000256" key="1">
    <source>
        <dbReference type="ARBA" id="ARBA00004141"/>
    </source>
</evidence>
<keyword evidence="4 5" id="KW-0472">Membrane</keyword>
<dbReference type="EMBL" id="AMQN01000129">
    <property type="status" value="NOT_ANNOTATED_CDS"/>
    <property type="molecule type" value="Genomic_DNA"/>
</dbReference>
<sequence length="224" mass="24992">WIDEYLTWDPASYGGLTTIKISPAGIWRPDIMLYNTATTDESERSVLAVVTSEGLVTWYPHQVFLSSCAVDVRNFPFDNQTCHLWYGSWTHNVDEMDLDLAFPAGIDLSTFKSVYKDASAWDIANCSAERILAPPEGGSQFAILSFTLHLNRKMMFSTYILTMPAIFLSFLTLLVFWLPPEHADKSALGLTIFGSLLLLLLILVETAAPTASAVPLLGEYFSYM</sequence>
<dbReference type="AlphaFoldDB" id="X2BBW4"/>
<feature type="transmembrane region" description="Helical" evidence="5">
    <location>
        <begin position="156"/>
        <end position="178"/>
    </location>
</feature>
<dbReference type="SUPFAM" id="SSF63712">
    <property type="entry name" value="Nicotinic receptor ligand binding domain-like"/>
    <property type="match status" value="1"/>
</dbReference>
<dbReference type="Pfam" id="PF02932">
    <property type="entry name" value="Neur_chan_memb"/>
    <property type="match status" value="1"/>
</dbReference>
<dbReference type="GO" id="GO:0016020">
    <property type="term" value="C:membrane"/>
    <property type="evidence" value="ECO:0007669"/>
    <property type="project" value="UniProtKB-SubCell"/>
</dbReference>
<accession>X2BBW4</accession>
<dbReference type="Pfam" id="PF02931">
    <property type="entry name" value="Neur_chan_LBD"/>
    <property type="match status" value="1"/>
</dbReference>
<evidence type="ECO:0000313" key="8">
    <source>
        <dbReference type="EnsemblMetazoa" id="CapteP93192"/>
    </source>
</evidence>
<dbReference type="OMA" id="IMRTQYE"/>
<proteinExistence type="predicted"/>
<feature type="transmembrane region" description="Helical" evidence="5">
    <location>
        <begin position="190"/>
        <end position="217"/>
    </location>
</feature>
<dbReference type="Gene3D" id="2.70.170.10">
    <property type="entry name" value="Neurotransmitter-gated ion-channel ligand-binding domain"/>
    <property type="match status" value="1"/>
</dbReference>
<evidence type="ECO:0000256" key="2">
    <source>
        <dbReference type="ARBA" id="ARBA00022692"/>
    </source>
</evidence>
<dbReference type="GO" id="GO:0004888">
    <property type="term" value="F:transmembrane signaling receptor activity"/>
    <property type="evidence" value="ECO:0007669"/>
    <property type="project" value="InterPro"/>
</dbReference>
<dbReference type="InterPro" id="IPR036719">
    <property type="entry name" value="Neuro-gated_channel_TM_sf"/>
</dbReference>
<evidence type="ECO:0008006" key="10">
    <source>
        <dbReference type="Google" id="ProtNLM"/>
    </source>
</evidence>
<feature type="domain" description="Neurotransmitter-gated ion-channel transmembrane" evidence="7">
    <location>
        <begin position="162"/>
        <end position="222"/>
    </location>
</feature>
<dbReference type="InterPro" id="IPR038050">
    <property type="entry name" value="Neuro_actylchol_rec"/>
</dbReference>
<dbReference type="InterPro" id="IPR018000">
    <property type="entry name" value="Neurotransmitter_ion_chnl_CS"/>
</dbReference>
<dbReference type="Gene3D" id="1.20.58.390">
    <property type="entry name" value="Neurotransmitter-gated ion-channel transmembrane domain"/>
    <property type="match status" value="1"/>
</dbReference>
<dbReference type="SUPFAM" id="SSF90112">
    <property type="entry name" value="Neurotransmitter-gated ion-channel transmembrane pore"/>
    <property type="match status" value="1"/>
</dbReference>
<dbReference type="InterPro" id="IPR006202">
    <property type="entry name" value="Neur_chan_lig-bd"/>
</dbReference>
<evidence type="ECO:0000259" key="6">
    <source>
        <dbReference type="Pfam" id="PF02931"/>
    </source>
</evidence>
<evidence type="ECO:0000313" key="9">
    <source>
        <dbReference type="Proteomes" id="UP000014760"/>
    </source>
</evidence>
<keyword evidence="9" id="KW-1185">Reference proteome</keyword>
<protein>
    <recommendedName>
        <fullName evidence="10">Neurotransmitter-gated ion-channel ligand-binding domain-containing protein</fullName>
    </recommendedName>
</protein>
<reference evidence="9" key="2">
    <citation type="journal article" date="2013" name="Nature">
        <title>Insights into bilaterian evolution from three spiralian genomes.</title>
        <authorList>
            <person name="Simakov O."/>
            <person name="Marletaz F."/>
            <person name="Cho S.J."/>
            <person name="Edsinger-Gonzales E."/>
            <person name="Havlak P."/>
            <person name="Hellsten U."/>
            <person name="Kuo D.H."/>
            <person name="Larsson T."/>
            <person name="Lv J."/>
            <person name="Arendt D."/>
            <person name="Savage R."/>
            <person name="Osoegawa K."/>
            <person name="de Jong P."/>
            <person name="Grimwood J."/>
            <person name="Chapman J.A."/>
            <person name="Shapiro H."/>
            <person name="Aerts A."/>
            <person name="Otillar R.P."/>
            <person name="Terry A.Y."/>
            <person name="Boore J.L."/>
            <person name="Grigoriev I.V."/>
            <person name="Lindberg D.R."/>
            <person name="Seaver E.C."/>
            <person name="Weisblat D.A."/>
            <person name="Putnam N.H."/>
            <person name="Rokhsar D.S."/>
        </authorList>
    </citation>
    <scope>NUCLEOTIDE SEQUENCE</scope>
    <source>
        <strain evidence="9">I ESC-2004</strain>
    </source>
</reference>
<dbReference type="PANTHER" id="PTHR18945">
    <property type="entry name" value="NEUROTRANSMITTER GATED ION CHANNEL"/>
    <property type="match status" value="1"/>
</dbReference>
<reference evidence="8" key="3">
    <citation type="submission" date="2015-06" db="UniProtKB">
        <authorList>
            <consortium name="EnsemblMetazoa"/>
        </authorList>
    </citation>
    <scope>IDENTIFICATION</scope>
</reference>
<evidence type="ECO:0000256" key="4">
    <source>
        <dbReference type="ARBA" id="ARBA00023136"/>
    </source>
</evidence>
<dbReference type="GO" id="GO:0005230">
    <property type="term" value="F:extracellular ligand-gated monoatomic ion channel activity"/>
    <property type="evidence" value="ECO:0007669"/>
    <property type="project" value="InterPro"/>
</dbReference>